<sequence length="644" mass="72500">MAAYCRYQNNSSRSKLTAFFLFVLIILPPNVSGCDRDNDNDSLHSCETQRQSADDGNKRNVLGCRALPNPYLYHGRIEGDGPNISVMSNCANPNGDEKREPTKYVAFENTNKELGGSELASSIQSVNDSLYKDFKKWKFASQKLLRQFSIDKEERNFVRQVPGAVFSRVLPTSFKTNIKMAVASSEVVRDLLDIHPDVAESELFVAFASGNTYLEKPLAHRYGGHQFGSWAGQLGDGRAHLLGEYVNSKGQRWELQLKGSGLTPYSRRGDGKAVIRSSVREFLASEAMFHLVLSSAMIQCGGTNSTMAPRKERAAVVLRLAPSWFRIGSLEILAKSGEIGLLRHLTDFIIDQYYPEAAGLEGNSRFLGFLSSMVTNTADMIAQWMSVGFAHGVMNTDNFSILSITIDYGPFGFLDGFDQSFVPNSSDDEGMYSIGNQATVGQYNLEKLRDALIPLLDSAGVRRSQEIIAKYSDKYHMKLMSLFREKLGLKEATETSDYLVALLLQVMEENRSDFTMTFRQLGELSLDQLANGDIAKRQWALVDLQDSGLFKEWVRLYVDQFSPMNDEVDLERRRRMNAVNPRYILRNWMAHQVIEEVEADDFEGLRRLHNILKNPFTEQEEAEALGYSARPPPWARKIRVSCSS</sequence>
<accession>A0A2G8JDQ8</accession>
<evidence type="ECO:0000256" key="2">
    <source>
        <dbReference type="ARBA" id="ARBA00009747"/>
    </source>
</evidence>
<evidence type="ECO:0000256" key="8">
    <source>
        <dbReference type="ARBA" id="ARBA00022842"/>
    </source>
</evidence>
<dbReference type="InterPro" id="IPR003846">
    <property type="entry name" value="SelO"/>
</dbReference>
<evidence type="ECO:0000256" key="4">
    <source>
        <dbReference type="ARBA" id="ARBA00022695"/>
    </source>
</evidence>
<keyword evidence="5" id="KW-0479">Metal-binding</keyword>
<gene>
    <name evidence="11" type="ORF">BSL78_29304</name>
</gene>
<proteinExistence type="inferred from homology"/>
<keyword evidence="10" id="KW-0732">Signal</keyword>
<dbReference type="HAMAP" id="MF_00692">
    <property type="entry name" value="SelO"/>
    <property type="match status" value="1"/>
</dbReference>
<evidence type="ECO:0000256" key="1">
    <source>
        <dbReference type="ARBA" id="ARBA00001946"/>
    </source>
</evidence>
<evidence type="ECO:0000256" key="3">
    <source>
        <dbReference type="ARBA" id="ARBA00022679"/>
    </source>
</evidence>
<dbReference type="OrthoDB" id="10254721at2759"/>
<dbReference type="PANTHER" id="PTHR12153:SF18">
    <property type="entry name" value="SELENOPROTEIN O"/>
    <property type="match status" value="1"/>
</dbReference>
<evidence type="ECO:0000313" key="12">
    <source>
        <dbReference type="Proteomes" id="UP000230750"/>
    </source>
</evidence>
<dbReference type="PANTHER" id="PTHR12153">
    <property type="entry name" value="SELENOPROTEIN O"/>
    <property type="match status" value="1"/>
</dbReference>
<keyword evidence="7" id="KW-0067">ATP-binding</keyword>
<comment type="similarity">
    <text evidence="2">Belongs to the SELO family.</text>
</comment>
<feature type="chain" id="PRO_5013573860" description="Selenoprotein O" evidence="10">
    <location>
        <begin position="34"/>
        <end position="644"/>
    </location>
</feature>
<evidence type="ECO:0000313" key="11">
    <source>
        <dbReference type="EMBL" id="PIK33876.1"/>
    </source>
</evidence>
<evidence type="ECO:0000256" key="7">
    <source>
        <dbReference type="ARBA" id="ARBA00022840"/>
    </source>
</evidence>
<dbReference type="GO" id="GO:0046872">
    <property type="term" value="F:metal ion binding"/>
    <property type="evidence" value="ECO:0007669"/>
    <property type="project" value="UniProtKB-KW"/>
</dbReference>
<keyword evidence="4" id="KW-0548">Nucleotidyltransferase</keyword>
<dbReference type="Proteomes" id="UP000230750">
    <property type="component" value="Unassembled WGS sequence"/>
</dbReference>
<evidence type="ECO:0000256" key="9">
    <source>
        <dbReference type="ARBA" id="ARBA00031547"/>
    </source>
</evidence>
<dbReference type="AlphaFoldDB" id="A0A2G8JDQ8"/>
<dbReference type="STRING" id="307972.A0A2G8JDQ8"/>
<dbReference type="GO" id="GO:0016779">
    <property type="term" value="F:nucleotidyltransferase activity"/>
    <property type="evidence" value="ECO:0007669"/>
    <property type="project" value="UniProtKB-KW"/>
</dbReference>
<comment type="caution">
    <text evidence="11">The sequence shown here is derived from an EMBL/GenBank/DDBJ whole genome shotgun (WGS) entry which is preliminary data.</text>
</comment>
<dbReference type="Pfam" id="PF02696">
    <property type="entry name" value="SelO"/>
    <property type="match status" value="1"/>
</dbReference>
<dbReference type="NCBIfam" id="NF000658">
    <property type="entry name" value="PRK00029.1"/>
    <property type="match status" value="1"/>
</dbReference>
<protein>
    <recommendedName>
        <fullName evidence="9">Selenoprotein O</fullName>
    </recommendedName>
</protein>
<evidence type="ECO:0000256" key="5">
    <source>
        <dbReference type="ARBA" id="ARBA00022723"/>
    </source>
</evidence>
<dbReference type="GO" id="GO:0005524">
    <property type="term" value="F:ATP binding"/>
    <property type="evidence" value="ECO:0007669"/>
    <property type="project" value="UniProtKB-KW"/>
</dbReference>
<feature type="signal peptide" evidence="10">
    <location>
        <begin position="1"/>
        <end position="33"/>
    </location>
</feature>
<keyword evidence="8" id="KW-0460">Magnesium</keyword>
<dbReference type="EMBL" id="MRZV01002377">
    <property type="protein sequence ID" value="PIK33876.1"/>
    <property type="molecule type" value="Genomic_DNA"/>
</dbReference>
<evidence type="ECO:0000256" key="6">
    <source>
        <dbReference type="ARBA" id="ARBA00022741"/>
    </source>
</evidence>
<organism evidence="11 12">
    <name type="scientific">Stichopus japonicus</name>
    <name type="common">Sea cucumber</name>
    <dbReference type="NCBI Taxonomy" id="307972"/>
    <lineage>
        <taxon>Eukaryota</taxon>
        <taxon>Metazoa</taxon>
        <taxon>Echinodermata</taxon>
        <taxon>Eleutherozoa</taxon>
        <taxon>Echinozoa</taxon>
        <taxon>Holothuroidea</taxon>
        <taxon>Aspidochirotacea</taxon>
        <taxon>Aspidochirotida</taxon>
        <taxon>Stichopodidae</taxon>
        <taxon>Apostichopus</taxon>
    </lineage>
</organism>
<name>A0A2G8JDQ8_STIJA</name>
<keyword evidence="12" id="KW-1185">Reference proteome</keyword>
<keyword evidence="6" id="KW-0547">Nucleotide-binding</keyword>
<keyword evidence="3" id="KW-0808">Transferase</keyword>
<reference evidence="11 12" key="1">
    <citation type="journal article" date="2017" name="PLoS Biol.">
        <title>The sea cucumber genome provides insights into morphological evolution and visceral regeneration.</title>
        <authorList>
            <person name="Zhang X."/>
            <person name="Sun L."/>
            <person name="Yuan J."/>
            <person name="Sun Y."/>
            <person name="Gao Y."/>
            <person name="Zhang L."/>
            <person name="Li S."/>
            <person name="Dai H."/>
            <person name="Hamel J.F."/>
            <person name="Liu C."/>
            <person name="Yu Y."/>
            <person name="Liu S."/>
            <person name="Lin W."/>
            <person name="Guo K."/>
            <person name="Jin S."/>
            <person name="Xu P."/>
            <person name="Storey K.B."/>
            <person name="Huan P."/>
            <person name="Zhang T."/>
            <person name="Zhou Y."/>
            <person name="Zhang J."/>
            <person name="Lin C."/>
            <person name="Li X."/>
            <person name="Xing L."/>
            <person name="Huo D."/>
            <person name="Sun M."/>
            <person name="Wang L."/>
            <person name="Mercier A."/>
            <person name="Li F."/>
            <person name="Yang H."/>
            <person name="Xiang J."/>
        </authorList>
    </citation>
    <scope>NUCLEOTIDE SEQUENCE [LARGE SCALE GENOMIC DNA]</scope>
    <source>
        <strain evidence="11">Shaxun</strain>
        <tissue evidence="11">Muscle</tissue>
    </source>
</reference>
<evidence type="ECO:0000256" key="10">
    <source>
        <dbReference type="SAM" id="SignalP"/>
    </source>
</evidence>
<comment type="cofactor">
    <cofactor evidence="1">
        <name>Mg(2+)</name>
        <dbReference type="ChEBI" id="CHEBI:18420"/>
    </cofactor>
</comment>